<comment type="caution">
    <text evidence="3">The sequence shown here is derived from an EMBL/GenBank/DDBJ whole genome shotgun (WGS) entry which is preliminary data.</text>
</comment>
<dbReference type="InterPro" id="IPR036412">
    <property type="entry name" value="HAD-like_sf"/>
</dbReference>
<dbReference type="SUPFAM" id="SSF56784">
    <property type="entry name" value="HAD-like"/>
    <property type="match status" value="2"/>
</dbReference>
<dbReference type="RefSeq" id="WP_013924476.1">
    <property type="nucleotide sequence ID" value="NZ_BAWW01000057.1"/>
</dbReference>
<evidence type="ECO:0000256" key="1">
    <source>
        <dbReference type="ARBA" id="ARBA00022729"/>
    </source>
</evidence>
<feature type="signal peptide" evidence="2">
    <location>
        <begin position="1"/>
        <end position="20"/>
    </location>
</feature>
<name>A0A0C1CCR3_9BACT</name>
<evidence type="ECO:0000256" key="2">
    <source>
        <dbReference type="SAM" id="SignalP"/>
    </source>
</evidence>
<gene>
    <name evidence="3" type="ORF">DB43_DP00120</name>
</gene>
<evidence type="ECO:0000313" key="3">
    <source>
        <dbReference type="EMBL" id="KIA78655.1"/>
    </source>
</evidence>
<dbReference type="PATRIC" id="fig|83552.4.peg.85"/>
<dbReference type="Pfam" id="PF11019">
    <property type="entry name" value="DUF2608"/>
    <property type="match status" value="2"/>
</dbReference>
<dbReference type="InterPro" id="IPR022565">
    <property type="entry name" value="DUF2608"/>
</dbReference>
<reference evidence="3 4" key="1">
    <citation type="journal article" date="2014" name="Mol. Biol. Evol.">
        <title>Massive expansion of Ubiquitination-related gene families within the Chlamydiae.</title>
        <authorList>
            <person name="Domman D."/>
            <person name="Collingro A."/>
            <person name="Lagkouvardos I."/>
            <person name="Gehre L."/>
            <person name="Weinmaier T."/>
            <person name="Rattei T."/>
            <person name="Subtil A."/>
            <person name="Horn M."/>
        </authorList>
    </citation>
    <scope>NUCLEOTIDE SEQUENCE [LARGE SCALE GENOMIC DNA]</scope>
    <source>
        <strain evidence="3 4">OEW1</strain>
    </source>
</reference>
<protein>
    <recommendedName>
        <fullName evidence="5">DUF2608 domain-containing protein</fullName>
    </recommendedName>
</protein>
<keyword evidence="1 2" id="KW-0732">Signal</keyword>
<feature type="chain" id="PRO_5002128988" description="DUF2608 domain-containing protein" evidence="2">
    <location>
        <begin position="21"/>
        <end position="537"/>
    </location>
</feature>
<proteinExistence type="predicted"/>
<evidence type="ECO:0008006" key="5">
    <source>
        <dbReference type="Google" id="ProtNLM"/>
    </source>
</evidence>
<accession>A0A0C1CCR3</accession>
<dbReference type="EMBL" id="JSAM01000010">
    <property type="protein sequence ID" value="KIA78655.1"/>
    <property type="molecule type" value="Genomic_DNA"/>
</dbReference>
<dbReference type="AlphaFoldDB" id="A0A0C1CCR3"/>
<sequence>MKKITILLIALYLSQATAQALIVEAPNLAAFEKVTQNIGQDSLVLFDVDDTLIVSKDHILRPAARHIWFQLAKKTLENPAIVPPGKHDGDYFFGQILSAIEYEIVDPKVVDIIHSLQQRHIKTIAFTRMGTGPCGAISSMEDWRIAHLKKFCLDFSQALPEFQNLKIQVPGNQASLFKQGILCSNKQAKGPVFIAFLNSIGWKPSKVIFIDNSFDYLKSVEDALEGTGIEFIGFHYTDVENRPCIVDEALAEFQLMHLAKTGVWLSDSEALKKMNGPQQIQHINEINAYIENIDEDALVVFDVDEVLISTTDIFLHPECDEIFLGLIYDAFEKAKTDKEKDELENQLSLTMLLPKRVLVEGSTPGFIESLQVKGIKTMALTSCPTGRFGVIPSVEQWRIRHLKTLGIDFSAEAPCQESFSLTEICKKNRPAPLFENGILFSKGYSKGEVLIAFLKRINWKPSNVLFIDDLADNLESVKQYLDEFDIPFVGFHYLGASLPKDKIDPDLIKFQFDYLLKHGKWLSDEEIRCNDLHRMHE</sequence>
<organism evidence="3 4">
    <name type="scientific">Parachlamydia acanthamoebae</name>
    <dbReference type="NCBI Taxonomy" id="83552"/>
    <lineage>
        <taxon>Bacteria</taxon>
        <taxon>Pseudomonadati</taxon>
        <taxon>Chlamydiota</taxon>
        <taxon>Chlamydiia</taxon>
        <taxon>Parachlamydiales</taxon>
        <taxon>Parachlamydiaceae</taxon>
        <taxon>Parachlamydia</taxon>
    </lineage>
</organism>
<dbReference type="Proteomes" id="UP000031307">
    <property type="component" value="Unassembled WGS sequence"/>
</dbReference>
<evidence type="ECO:0000313" key="4">
    <source>
        <dbReference type="Proteomes" id="UP000031307"/>
    </source>
</evidence>